<dbReference type="AlphaFoldDB" id="A0A316EJW1"/>
<evidence type="ECO:0000313" key="2">
    <source>
        <dbReference type="Proteomes" id="UP000245667"/>
    </source>
</evidence>
<reference evidence="1 2" key="1">
    <citation type="submission" date="2018-05" db="EMBL/GenBank/DDBJ databases">
        <title>Genomic Encyclopedia of Archaeal and Bacterial Type Strains, Phase II (KMG-II): from individual species to whole genera.</title>
        <authorList>
            <person name="Goeker M."/>
        </authorList>
    </citation>
    <scope>NUCLEOTIDE SEQUENCE [LARGE SCALE GENOMIC DNA]</scope>
    <source>
        <strain evidence="1 2">DSM 23514</strain>
    </source>
</reference>
<proteinExistence type="predicted"/>
<sequence>MVQDFFYDKYHLYLDSLKINSTLIQYKGIMRGFVLSVLSVVFVCCNLLGQTVEPSAAVGKDILQLEFETLYSVEKSATLKNTTWNIPNVLVRYGLSDNVELQLHTPFTKDRCFENNGLTSTIFSFKEVELGVSLNLWGQRNIRPEAAILVRAISATESFGFKEIGNMVSLNFSNTIGQKFTLGYNIGTTTDLDKHTSGFYVLNLDYAPNPKIHFFVENTVNFNWDSMRSNCIGLGAGFKMGGNLFVDFSAAKSLLHDMFYTGAIVTWAINTKKP</sequence>
<dbReference type="EMBL" id="QGGQ01000005">
    <property type="protein sequence ID" value="PWK23220.1"/>
    <property type="molecule type" value="Genomic_DNA"/>
</dbReference>
<evidence type="ECO:0000313" key="1">
    <source>
        <dbReference type="EMBL" id="PWK23220.1"/>
    </source>
</evidence>
<gene>
    <name evidence="1" type="ORF">LX92_02550</name>
</gene>
<accession>A0A316EJW1</accession>
<name>A0A316EJW1_9FLAO</name>
<dbReference type="OrthoDB" id="1014491at2"/>
<comment type="caution">
    <text evidence="1">The sequence shown here is derived from an EMBL/GenBank/DDBJ whole genome shotgun (WGS) entry which is preliminary data.</text>
</comment>
<dbReference type="Proteomes" id="UP000245667">
    <property type="component" value="Unassembled WGS sequence"/>
</dbReference>
<organism evidence="1 2">
    <name type="scientific">Maribacter polysiphoniae</name>
    <dbReference type="NCBI Taxonomy" id="429344"/>
    <lineage>
        <taxon>Bacteria</taxon>
        <taxon>Pseudomonadati</taxon>
        <taxon>Bacteroidota</taxon>
        <taxon>Flavobacteriia</taxon>
        <taxon>Flavobacteriales</taxon>
        <taxon>Flavobacteriaceae</taxon>
        <taxon>Maribacter</taxon>
    </lineage>
</organism>
<protein>
    <submittedName>
        <fullName evidence="1">Outer membrane putative beta-barrel porin/alpha-amylase</fullName>
    </submittedName>
</protein>